<evidence type="ECO:0000313" key="2">
    <source>
        <dbReference type="Proteomes" id="UP001055879"/>
    </source>
</evidence>
<reference evidence="1 2" key="2">
    <citation type="journal article" date="2022" name="Mol. Ecol. Resour.">
        <title>The genomes of chicory, endive, great burdock and yacon provide insights into Asteraceae paleo-polyploidization history and plant inulin production.</title>
        <authorList>
            <person name="Fan W."/>
            <person name="Wang S."/>
            <person name="Wang H."/>
            <person name="Wang A."/>
            <person name="Jiang F."/>
            <person name="Liu H."/>
            <person name="Zhao H."/>
            <person name="Xu D."/>
            <person name="Zhang Y."/>
        </authorList>
    </citation>
    <scope>NUCLEOTIDE SEQUENCE [LARGE SCALE GENOMIC DNA]</scope>
    <source>
        <strain evidence="2">cv. Niubang</strain>
    </source>
</reference>
<gene>
    <name evidence="1" type="ORF">L6452_17008</name>
</gene>
<accession>A0ACB9C240</accession>
<protein>
    <submittedName>
        <fullName evidence="1">Uncharacterized protein</fullName>
    </submittedName>
</protein>
<comment type="caution">
    <text evidence="1">The sequence shown here is derived from an EMBL/GenBank/DDBJ whole genome shotgun (WGS) entry which is preliminary data.</text>
</comment>
<organism evidence="1 2">
    <name type="scientific">Arctium lappa</name>
    <name type="common">Greater burdock</name>
    <name type="synonym">Lappa major</name>
    <dbReference type="NCBI Taxonomy" id="4217"/>
    <lineage>
        <taxon>Eukaryota</taxon>
        <taxon>Viridiplantae</taxon>
        <taxon>Streptophyta</taxon>
        <taxon>Embryophyta</taxon>
        <taxon>Tracheophyta</taxon>
        <taxon>Spermatophyta</taxon>
        <taxon>Magnoliopsida</taxon>
        <taxon>eudicotyledons</taxon>
        <taxon>Gunneridae</taxon>
        <taxon>Pentapetalae</taxon>
        <taxon>asterids</taxon>
        <taxon>campanulids</taxon>
        <taxon>Asterales</taxon>
        <taxon>Asteraceae</taxon>
        <taxon>Carduoideae</taxon>
        <taxon>Cardueae</taxon>
        <taxon>Arctiinae</taxon>
        <taxon>Arctium</taxon>
    </lineage>
</organism>
<dbReference type="EMBL" id="CM042051">
    <property type="protein sequence ID" value="KAI3728374.1"/>
    <property type="molecule type" value="Genomic_DNA"/>
</dbReference>
<reference evidence="2" key="1">
    <citation type="journal article" date="2022" name="Mol. Ecol. Resour.">
        <title>The genomes of chicory, endive, great burdock and yacon provide insights into Asteraceae palaeo-polyploidization history and plant inulin production.</title>
        <authorList>
            <person name="Fan W."/>
            <person name="Wang S."/>
            <person name="Wang H."/>
            <person name="Wang A."/>
            <person name="Jiang F."/>
            <person name="Liu H."/>
            <person name="Zhao H."/>
            <person name="Xu D."/>
            <person name="Zhang Y."/>
        </authorList>
    </citation>
    <scope>NUCLEOTIDE SEQUENCE [LARGE SCALE GENOMIC DNA]</scope>
    <source>
        <strain evidence="2">cv. Niubang</strain>
    </source>
</reference>
<dbReference type="Proteomes" id="UP001055879">
    <property type="component" value="Linkage Group LG05"/>
</dbReference>
<sequence>MWVKSVEIYVVIIYICFHISLFHTLSPFSISLKLHLVPPELDRQICSNSDRIFVRFLLSYLTISLSSCSTFKAIDRRFTAFGLSGQTIFCPSFHQILSIAFSSWAKSRFSDLNQVKFFHSLILL</sequence>
<keyword evidence="2" id="KW-1185">Reference proteome</keyword>
<evidence type="ECO:0000313" key="1">
    <source>
        <dbReference type="EMBL" id="KAI3728374.1"/>
    </source>
</evidence>
<proteinExistence type="predicted"/>
<name>A0ACB9C240_ARCLA</name>